<keyword evidence="3" id="KW-1185">Reference proteome</keyword>
<evidence type="ECO:0000313" key="2">
    <source>
        <dbReference type="EMBL" id="GAA0151400.1"/>
    </source>
</evidence>
<evidence type="ECO:0000256" key="1">
    <source>
        <dbReference type="SAM" id="MobiDB-lite"/>
    </source>
</evidence>
<protein>
    <submittedName>
        <fullName evidence="2">Uncharacterized protein</fullName>
    </submittedName>
</protein>
<gene>
    <name evidence="2" type="ORF">LIER_37282</name>
</gene>
<dbReference type="EMBL" id="BAABME010017801">
    <property type="protein sequence ID" value="GAA0151400.1"/>
    <property type="molecule type" value="Genomic_DNA"/>
</dbReference>
<dbReference type="AlphaFoldDB" id="A0AAV3PM56"/>
<proteinExistence type="predicted"/>
<reference evidence="2 3" key="1">
    <citation type="submission" date="2024-01" db="EMBL/GenBank/DDBJ databases">
        <title>The complete chloroplast genome sequence of Lithospermum erythrorhizon: insights into the phylogenetic relationship among Boraginaceae species and the maternal lineages of purple gromwells.</title>
        <authorList>
            <person name="Okada T."/>
            <person name="Watanabe K."/>
        </authorList>
    </citation>
    <scope>NUCLEOTIDE SEQUENCE [LARGE SCALE GENOMIC DNA]</scope>
</reference>
<evidence type="ECO:0000313" key="3">
    <source>
        <dbReference type="Proteomes" id="UP001454036"/>
    </source>
</evidence>
<name>A0AAV3PM56_LITER</name>
<organism evidence="2 3">
    <name type="scientific">Lithospermum erythrorhizon</name>
    <name type="common">Purple gromwell</name>
    <name type="synonym">Lithospermum officinale var. erythrorhizon</name>
    <dbReference type="NCBI Taxonomy" id="34254"/>
    <lineage>
        <taxon>Eukaryota</taxon>
        <taxon>Viridiplantae</taxon>
        <taxon>Streptophyta</taxon>
        <taxon>Embryophyta</taxon>
        <taxon>Tracheophyta</taxon>
        <taxon>Spermatophyta</taxon>
        <taxon>Magnoliopsida</taxon>
        <taxon>eudicotyledons</taxon>
        <taxon>Gunneridae</taxon>
        <taxon>Pentapetalae</taxon>
        <taxon>asterids</taxon>
        <taxon>lamiids</taxon>
        <taxon>Boraginales</taxon>
        <taxon>Boraginaceae</taxon>
        <taxon>Boraginoideae</taxon>
        <taxon>Lithospermeae</taxon>
        <taxon>Lithospermum</taxon>
    </lineage>
</organism>
<sequence length="222" mass="23630">MNEVLLVSPNVVCSSDEEDEDLEGDLGGGVVVSPLPRAAELPLVSDEPPSLIPPGVMGVSDGSAGEELTKSGDGNGGDVGVDVEDLGRGGWKSEVKRVKYSTVKLKDYVTKTAQKLSSPLSPSTAQALGTSCPLTNSLNCNRFSIGHRSFLAALTASTEPRSFKEAMKYPQWREAMKKEIEALEDNGTWSVVQLPKGKKALWNSMGLQVAVHTFLVVATVKN</sequence>
<dbReference type="Proteomes" id="UP001454036">
    <property type="component" value="Unassembled WGS sequence"/>
</dbReference>
<accession>A0AAV3PM56</accession>
<comment type="caution">
    <text evidence="2">The sequence shown here is derived from an EMBL/GenBank/DDBJ whole genome shotgun (WGS) entry which is preliminary data.</text>
</comment>
<feature type="region of interest" description="Disordered" evidence="1">
    <location>
        <begin position="60"/>
        <end position="83"/>
    </location>
</feature>